<comment type="caution">
    <text evidence="2">The sequence shown here is derived from an EMBL/GenBank/DDBJ whole genome shotgun (WGS) entry which is preliminary data.</text>
</comment>
<evidence type="ECO:0000313" key="3">
    <source>
        <dbReference type="Proteomes" id="UP000734854"/>
    </source>
</evidence>
<dbReference type="EMBL" id="JACMSC010000009">
    <property type="protein sequence ID" value="KAG6507004.1"/>
    <property type="molecule type" value="Genomic_DNA"/>
</dbReference>
<accession>A0A8J5L161</accession>
<sequence length="137" mass="15420">MAKLKVLKYLIHGLNPSYNQCCIQGHPSQRGRAAAKALGDATGEFGCSGSDTGNAIKDPKRRITYLRRVIEIKQHPFFEGINWALAWSITPPHFHDPVNFSQFRSKKKKNTESGLPGGNTENKGNSNDLVYYDFEYF</sequence>
<protein>
    <submittedName>
        <fullName evidence="2">Uncharacterized protein</fullName>
    </submittedName>
</protein>
<gene>
    <name evidence="2" type="ORF">ZIOFF_032339</name>
</gene>
<reference evidence="2 3" key="1">
    <citation type="submission" date="2020-08" db="EMBL/GenBank/DDBJ databases">
        <title>Plant Genome Project.</title>
        <authorList>
            <person name="Zhang R.-G."/>
        </authorList>
    </citation>
    <scope>NUCLEOTIDE SEQUENCE [LARGE SCALE GENOMIC DNA]</scope>
    <source>
        <tissue evidence="2">Rhizome</tissue>
    </source>
</reference>
<dbReference type="Proteomes" id="UP000734854">
    <property type="component" value="Unassembled WGS sequence"/>
</dbReference>
<feature type="region of interest" description="Disordered" evidence="1">
    <location>
        <begin position="105"/>
        <end position="126"/>
    </location>
</feature>
<organism evidence="2 3">
    <name type="scientific">Zingiber officinale</name>
    <name type="common">Ginger</name>
    <name type="synonym">Amomum zingiber</name>
    <dbReference type="NCBI Taxonomy" id="94328"/>
    <lineage>
        <taxon>Eukaryota</taxon>
        <taxon>Viridiplantae</taxon>
        <taxon>Streptophyta</taxon>
        <taxon>Embryophyta</taxon>
        <taxon>Tracheophyta</taxon>
        <taxon>Spermatophyta</taxon>
        <taxon>Magnoliopsida</taxon>
        <taxon>Liliopsida</taxon>
        <taxon>Zingiberales</taxon>
        <taxon>Zingiberaceae</taxon>
        <taxon>Zingiber</taxon>
    </lineage>
</organism>
<name>A0A8J5L161_ZINOF</name>
<evidence type="ECO:0000313" key="2">
    <source>
        <dbReference type="EMBL" id="KAG6507004.1"/>
    </source>
</evidence>
<evidence type="ECO:0000256" key="1">
    <source>
        <dbReference type="SAM" id="MobiDB-lite"/>
    </source>
</evidence>
<proteinExistence type="predicted"/>
<keyword evidence="3" id="KW-1185">Reference proteome</keyword>
<dbReference type="AlphaFoldDB" id="A0A8J5L161"/>